<dbReference type="PANTHER" id="PTHR43895">
    <property type="entry name" value="CALCIUM/CALMODULIN-DEPENDENT PROTEIN KINASE KINASE-RELATED"/>
    <property type="match status" value="1"/>
</dbReference>
<feature type="transmembrane region" description="Helical" evidence="8">
    <location>
        <begin position="67"/>
        <end position="85"/>
    </location>
</feature>
<keyword evidence="8" id="KW-0472">Membrane</keyword>
<evidence type="ECO:0000256" key="8">
    <source>
        <dbReference type="SAM" id="Phobius"/>
    </source>
</evidence>
<dbReference type="SUPFAM" id="SSF56112">
    <property type="entry name" value="Protein kinase-like (PK-like)"/>
    <property type="match status" value="1"/>
</dbReference>
<evidence type="ECO:0000256" key="2">
    <source>
        <dbReference type="ARBA" id="ARBA00022679"/>
    </source>
</evidence>
<feature type="transmembrane region" description="Helical" evidence="8">
    <location>
        <begin position="131"/>
        <end position="154"/>
    </location>
</feature>
<accession>A0A8H2XQU6</accession>
<keyword evidence="2" id="KW-0808">Transferase</keyword>
<dbReference type="GO" id="GO:0007165">
    <property type="term" value="P:signal transduction"/>
    <property type="evidence" value="ECO:0007669"/>
    <property type="project" value="TreeGrafter"/>
</dbReference>
<evidence type="ECO:0000313" key="10">
    <source>
        <dbReference type="EMBL" id="CAE6428389.1"/>
    </source>
</evidence>
<feature type="region of interest" description="Disordered" evidence="7">
    <location>
        <begin position="807"/>
        <end position="893"/>
    </location>
</feature>
<feature type="region of interest" description="Disordered" evidence="7">
    <location>
        <begin position="954"/>
        <end position="989"/>
    </location>
</feature>
<feature type="compositionally biased region" description="Polar residues" evidence="7">
    <location>
        <begin position="865"/>
        <end position="886"/>
    </location>
</feature>
<comment type="caution">
    <text evidence="10">The sequence shown here is derived from an EMBL/GenBank/DDBJ whole genome shotgun (WGS) entry which is preliminary data.</text>
</comment>
<feature type="compositionally biased region" description="Polar residues" evidence="7">
    <location>
        <begin position="817"/>
        <end position="826"/>
    </location>
</feature>
<keyword evidence="1" id="KW-0723">Serine/threonine-protein kinase</keyword>
<feature type="transmembrane region" description="Helical" evidence="8">
    <location>
        <begin position="256"/>
        <end position="281"/>
    </location>
</feature>
<gene>
    <name evidence="10" type="ORF">RDB_LOCUS40719</name>
</gene>
<keyword evidence="5 6" id="KW-0067">ATP-binding</keyword>
<dbReference type="InterPro" id="IPR005226">
    <property type="entry name" value="UPF0014_fam"/>
</dbReference>
<proteinExistence type="predicted"/>
<reference evidence="10" key="1">
    <citation type="submission" date="2021-01" db="EMBL/GenBank/DDBJ databases">
        <authorList>
            <person name="Kaushik A."/>
        </authorList>
    </citation>
    <scope>NUCLEOTIDE SEQUENCE</scope>
    <source>
        <strain evidence="10">AG3-1AP</strain>
    </source>
</reference>
<evidence type="ECO:0000256" key="3">
    <source>
        <dbReference type="ARBA" id="ARBA00022741"/>
    </source>
</evidence>
<evidence type="ECO:0000256" key="1">
    <source>
        <dbReference type="ARBA" id="ARBA00022527"/>
    </source>
</evidence>
<feature type="domain" description="Protein kinase" evidence="9">
    <location>
        <begin position="397"/>
        <end position="755"/>
    </location>
</feature>
<dbReference type="InterPro" id="IPR017441">
    <property type="entry name" value="Protein_kinase_ATP_BS"/>
</dbReference>
<feature type="region of interest" description="Disordered" evidence="7">
    <location>
        <begin position="1125"/>
        <end position="1229"/>
    </location>
</feature>
<dbReference type="Gene3D" id="3.30.200.20">
    <property type="entry name" value="Phosphorylase Kinase, domain 1"/>
    <property type="match status" value="1"/>
</dbReference>
<feature type="transmembrane region" description="Helical" evidence="8">
    <location>
        <begin position="658"/>
        <end position="677"/>
    </location>
</feature>
<keyword evidence="4" id="KW-0418">Kinase</keyword>
<evidence type="ECO:0000256" key="5">
    <source>
        <dbReference type="ARBA" id="ARBA00022840"/>
    </source>
</evidence>
<dbReference type="GO" id="GO:0005524">
    <property type="term" value="F:ATP binding"/>
    <property type="evidence" value="ECO:0007669"/>
    <property type="project" value="UniProtKB-UniRule"/>
</dbReference>
<feature type="transmembrane region" description="Helical" evidence="8">
    <location>
        <begin position="12"/>
        <end position="35"/>
    </location>
</feature>
<feature type="transmembrane region" description="Helical" evidence="8">
    <location>
        <begin position="227"/>
        <end position="250"/>
    </location>
</feature>
<evidence type="ECO:0000256" key="6">
    <source>
        <dbReference type="PROSITE-ProRule" id="PRU10141"/>
    </source>
</evidence>
<dbReference type="SMART" id="SM00220">
    <property type="entry name" value="S_TKc"/>
    <property type="match status" value="1"/>
</dbReference>
<dbReference type="GO" id="GO:0004674">
    <property type="term" value="F:protein serine/threonine kinase activity"/>
    <property type="evidence" value="ECO:0007669"/>
    <property type="project" value="UniProtKB-KW"/>
</dbReference>
<dbReference type="PANTHER" id="PTHR43895:SF152">
    <property type="entry name" value="SERINE_THREONINE-PROTEIN KINASE TOS3"/>
    <property type="match status" value="1"/>
</dbReference>
<feature type="compositionally biased region" description="Acidic residues" evidence="7">
    <location>
        <begin position="1169"/>
        <end position="1184"/>
    </location>
</feature>
<feature type="compositionally biased region" description="Basic and acidic residues" evidence="7">
    <location>
        <begin position="1020"/>
        <end position="1035"/>
    </location>
</feature>
<dbReference type="InterPro" id="IPR008271">
    <property type="entry name" value="Ser/Thr_kinase_AS"/>
</dbReference>
<feature type="compositionally biased region" description="Basic and acidic residues" evidence="7">
    <location>
        <begin position="830"/>
        <end position="841"/>
    </location>
</feature>
<dbReference type="AlphaFoldDB" id="A0A8H2XQU6"/>
<dbReference type="Pfam" id="PF03649">
    <property type="entry name" value="UPF0014"/>
    <property type="match status" value="2"/>
</dbReference>
<feature type="compositionally biased region" description="Polar residues" evidence="7">
    <location>
        <begin position="1143"/>
        <end position="1154"/>
    </location>
</feature>
<organism evidence="10 11">
    <name type="scientific">Rhizoctonia solani</name>
    <dbReference type="NCBI Taxonomy" id="456999"/>
    <lineage>
        <taxon>Eukaryota</taxon>
        <taxon>Fungi</taxon>
        <taxon>Dikarya</taxon>
        <taxon>Basidiomycota</taxon>
        <taxon>Agaricomycotina</taxon>
        <taxon>Agaricomycetes</taxon>
        <taxon>Cantharellales</taxon>
        <taxon>Ceratobasidiaceae</taxon>
        <taxon>Rhizoctonia</taxon>
    </lineage>
</organism>
<protein>
    <recommendedName>
        <fullName evidence="9">Protein kinase domain-containing protein</fullName>
    </recommendedName>
</protein>
<dbReference type="InterPro" id="IPR000719">
    <property type="entry name" value="Prot_kinase_dom"/>
</dbReference>
<dbReference type="PROSITE" id="PS00108">
    <property type="entry name" value="PROTEIN_KINASE_ST"/>
    <property type="match status" value="1"/>
</dbReference>
<keyword evidence="8" id="KW-1133">Transmembrane helix</keyword>
<evidence type="ECO:0000256" key="4">
    <source>
        <dbReference type="ARBA" id="ARBA00022777"/>
    </source>
</evidence>
<dbReference type="Proteomes" id="UP000663831">
    <property type="component" value="Unassembled WGS sequence"/>
</dbReference>
<feature type="region of interest" description="Disordered" evidence="7">
    <location>
        <begin position="907"/>
        <end position="938"/>
    </location>
</feature>
<feature type="compositionally biased region" description="Polar residues" evidence="7">
    <location>
        <begin position="922"/>
        <end position="938"/>
    </location>
</feature>
<sequence length="1229" mass="133576">MSAGQNTHLNWFNVGIGFCFVAADAVVSYGLGLGVGTSLVSAAIRCTVQLSIMALVLQSVFEASSPWAVAGISCLLLVLGSFETVANKSKYRFSGMLPSTFVAMAISTIPVSIIGTRFAMSETKFWAAEKYIPILGMLCGSTISGIVVATTSVLKELQYDPKLRFSQLRNSCKSLDLFSENRDKVETYLAFGASRYEACKPIATSALRLALTPTINQMRYVTIAPTYLVVIGLISIPGMMTGAILGGASVDQAAKLQMVIMFMINACTTLASIVGMFSALYRAIDDCARIRSDRIFSEKFILWRARDPSTYPSLSDILLSLCIPPPFLSLSTHALLLPARNAEKRLGRDAVDTLILNDQPPPSPSPLASPLDQPDVVETHQLRKIRDDAGRKYINQYEVGKEIGRGMHGKVRVGRNAQTGEIVAIKVVERNPRKGRNISQALRRAQVARDGGAGGDVPHVSSTEAKIRREIAIMKKCYHENVVRLLEVIDDESNKKIFLILEHMPGGEIKWRSGPPDVPDHPLLTVERARRVFRGTLLGLEYLHYQGIIHRDIKPANLLLDKDGNVKISDFGTSHFSYALHLSESLANELPPGALVTQAPNSESARIFLDDSELAKTAGSPAFFAPELCYQPAHTGSFSGAPACDDLPRPKITKAIDIWALGVTLYCILFGVAPFTAESEYLLYRKIPSEDFTIPETMGVDMLLTGGRFGEDWKDTDNWEKAEEGRQVIKILCGLLEKDPKARWTLDQAKRSDWVLRGIDDPDDWLHRTSPSANALVMVTAEDAVGAITTKISWRQRVGHLAGMLLHPLSGGRNRSKSTSSMQSSPIDPRSAHIIEAEQLPRRSGSPARPTSLTPSAGSRRYSLKTRSQASTPHQRASTAPITPTESVPVPAGSAADYLSTRVKANPLREGTYPPHTAPHRTPSTSRGVSSVSLNTTDSGQAIPITNFLSRARSSITRKQSGDSKGESSFFSRLGLSRRKRGSEAGGSELERAIASSSAGGTPGSSAGASEIGIPAYRHDFPDEAESSHSRLRYEDENDQWTGRSTDGDDEHPDFSEDDISMGRMIGAGGYGQREEHSYYNTRSYDSSQAGSGMAAGVEEEDDYGQEIVSQMAMVGLSNPPVPGNGPVFYSSSESVGMGMQARRQTSPLAQRSFSPDAVEPRGSLSESIAEDDESGDDDDDDGLELITARQRRSTLRNNPNRQPPQQPGAVGDPTTPVADEEGRRLVRE</sequence>
<dbReference type="EMBL" id="CAJMWV010001132">
    <property type="protein sequence ID" value="CAE6428389.1"/>
    <property type="molecule type" value="Genomic_DNA"/>
</dbReference>
<evidence type="ECO:0000256" key="7">
    <source>
        <dbReference type="SAM" id="MobiDB-lite"/>
    </source>
</evidence>
<name>A0A8H2XQU6_9AGAM</name>
<feature type="region of interest" description="Disordered" evidence="7">
    <location>
        <begin position="1020"/>
        <end position="1070"/>
    </location>
</feature>
<feature type="compositionally biased region" description="Acidic residues" evidence="7">
    <location>
        <begin position="1048"/>
        <end position="1060"/>
    </location>
</feature>
<evidence type="ECO:0000259" key="9">
    <source>
        <dbReference type="PROSITE" id="PS50011"/>
    </source>
</evidence>
<dbReference type="PROSITE" id="PS50011">
    <property type="entry name" value="PROTEIN_KINASE_DOM"/>
    <property type="match status" value="1"/>
</dbReference>
<dbReference type="CDD" id="cd14008">
    <property type="entry name" value="STKc_LKB1_CaMKK"/>
    <property type="match status" value="1"/>
</dbReference>
<dbReference type="Gene3D" id="1.10.510.10">
    <property type="entry name" value="Transferase(Phosphotransferase) domain 1"/>
    <property type="match status" value="1"/>
</dbReference>
<evidence type="ECO:0000313" key="11">
    <source>
        <dbReference type="Proteomes" id="UP000663831"/>
    </source>
</evidence>
<feature type="binding site" evidence="6">
    <location>
        <position position="426"/>
    </location>
    <ligand>
        <name>ATP</name>
        <dbReference type="ChEBI" id="CHEBI:30616"/>
    </ligand>
</feature>
<dbReference type="Pfam" id="PF00069">
    <property type="entry name" value="Pkinase"/>
    <property type="match status" value="1"/>
</dbReference>
<dbReference type="InterPro" id="IPR011009">
    <property type="entry name" value="Kinase-like_dom_sf"/>
</dbReference>
<dbReference type="PROSITE" id="PS00107">
    <property type="entry name" value="PROTEIN_KINASE_ATP"/>
    <property type="match status" value="1"/>
</dbReference>
<feature type="transmembrane region" description="Helical" evidence="8">
    <location>
        <begin position="97"/>
        <end position="119"/>
    </location>
</feature>
<keyword evidence="3 6" id="KW-0547">Nucleotide-binding</keyword>
<keyword evidence="8" id="KW-0812">Transmembrane</keyword>